<accession>A0A4Y2JKH6</accession>
<dbReference type="EMBL" id="BGPR01003575">
    <property type="protein sequence ID" value="GBM89802.1"/>
    <property type="molecule type" value="Genomic_DNA"/>
</dbReference>
<dbReference type="AlphaFoldDB" id="A0A4Y2JKH6"/>
<organism evidence="1 2">
    <name type="scientific">Araneus ventricosus</name>
    <name type="common">Orbweaver spider</name>
    <name type="synonym">Epeira ventricosa</name>
    <dbReference type="NCBI Taxonomy" id="182803"/>
    <lineage>
        <taxon>Eukaryota</taxon>
        <taxon>Metazoa</taxon>
        <taxon>Ecdysozoa</taxon>
        <taxon>Arthropoda</taxon>
        <taxon>Chelicerata</taxon>
        <taxon>Arachnida</taxon>
        <taxon>Araneae</taxon>
        <taxon>Araneomorphae</taxon>
        <taxon>Entelegynae</taxon>
        <taxon>Araneoidea</taxon>
        <taxon>Araneidae</taxon>
        <taxon>Araneus</taxon>
    </lineage>
</organism>
<evidence type="ECO:0000313" key="2">
    <source>
        <dbReference type="Proteomes" id="UP000499080"/>
    </source>
</evidence>
<evidence type="ECO:0000313" key="1">
    <source>
        <dbReference type="EMBL" id="GBM89802.1"/>
    </source>
</evidence>
<dbReference type="Proteomes" id="UP000499080">
    <property type="component" value="Unassembled WGS sequence"/>
</dbReference>
<protein>
    <submittedName>
        <fullName evidence="1">Uncharacterized protein</fullName>
    </submittedName>
</protein>
<reference evidence="1 2" key="1">
    <citation type="journal article" date="2019" name="Sci. Rep.">
        <title>Orb-weaving spider Araneus ventricosus genome elucidates the spidroin gene catalogue.</title>
        <authorList>
            <person name="Kono N."/>
            <person name="Nakamura H."/>
            <person name="Ohtoshi R."/>
            <person name="Moran D.A.P."/>
            <person name="Shinohara A."/>
            <person name="Yoshida Y."/>
            <person name="Fujiwara M."/>
            <person name="Mori M."/>
            <person name="Tomita M."/>
            <person name="Arakawa K."/>
        </authorList>
    </citation>
    <scope>NUCLEOTIDE SEQUENCE [LARGE SCALE GENOMIC DNA]</scope>
</reference>
<proteinExistence type="predicted"/>
<sequence length="93" mass="10674">MVITLTCQNEQVSQYNVESESKRRGVRGRFLAIIHYHIISPQLSTDRLDGQKYLTFRQQVLPDLPRNGLSLGAAEKSRLILAHRVIRGAYRPK</sequence>
<gene>
    <name evidence="1" type="ORF">AVEN_36960_1</name>
</gene>
<name>A0A4Y2JKH6_ARAVE</name>
<keyword evidence="2" id="KW-1185">Reference proteome</keyword>
<comment type="caution">
    <text evidence="1">The sequence shown here is derived from an EMBL/GenBank/DDBJ whole genome shotgun (WGS) entry which is preliminary data.</text>
</comment>